<organism evidence="3 4">
    <name type="scientific">Tannerella sp. oral taxon BU063 isolate Cell 1/3</name>
    <dbReference type="NCBI Taxonomy" id="1411022"/>
    <lineage>
        <taxon>Bacteria</taxon>
        <taxon>Pseudomonadati</taxon>
        <taxon>Bacteroidota</taxon>
        <taxon>Bacteroidia</taxon>
        <taxon>Bacteroidales</taxon>
        <taxon>Tannerellaceae</taxon>
        <taxon>Tannerella</taxon>
    </lineage>
</organism>
<keyword evidence="1" id="KW-0175">Coiled coil</keyword>
<feature type="coiled-coil region" evidence="1">
    <location>
        <begin position="381"/>
        <end position="447"/>
    </location>
</feature>
<proteinExistence type="predicted"/>
<dbReference type="AlphaFoldDB" id="W2CL30"/>
<dbReference type="EMBL" id="AYYE01001065">
    <property type="protein sequence ID" value="ETK07132.1"/>
    <property type="molecule type" value="Genomic_DNA"/>
</dbReference>
<dbReference type="InterPro" id="IPR019734">
    <property type="entry name" value="TPR_rpt"/>
</dbReference>
<evidence type="ECO:0008006" key="5">
    <source>
        <dbReference type="Google" id="ProtNLM"/>
    </source>
</evidence>
<dbReference type="Pfam" id="PF13432">
    <property type="entry name" value="TPR_16"/>
    <property type="match status" value="1"/>
</dbReference>
<keyword evidence="2" id="KW-0812">Transmembrane</keyword>
<dbReference type="Proteomes" id="UP000034982">
    <property type="component" value="Unassembled WGS sequence"/>
</dbReference>
<accession>W2CL30</accession>
<comment type="caution">
    <text evidence="3">The sequence shown here is derived from an EMBL/GenBank/DDBJ whole genome shotgun (WGS) entry which is preliminary data.</text>
</comment>
<gene>
    <name evidence="3" type="ORF">T230_09010</name>
</gene>
<dbReference type="InterPro" id="IPR011990">
    <property type="entry name" value="TPR-like_helical_dom_sf"/>
</dbReference>
<name>W2CL30_9BACT</name>
<keyword evidence="2" id="KW-1133">Transmembrane helix</keyword>
<reference evidence="3 4" key="1">
    <citation type="submission" date="2013-11" db="EMBL/GenBank/DDBJ databases">
        <title>Single cell genomics of uncultured Tannerella BU063 (oral taxon 286).</title>
        <authorList>
            <person name="Beall C.J."/>
            <person name="Campbell A.G."/>
            <person name="Griffen A.L."/>
            <person name="Podar M."/>
            <person name="Leys E.J."/>
        </authorList>
    </citation>
    <scope>NUCLEOTIDE SEQUENCE [LARGE SCALE GENOMIC DNA]</scope>
    <source>
        <strain evidence="3">Cell 1/3</strain>
    </source>
</reference>
<dbReference type="Gene3D" id="1.25.40.10">
    <property type="entry name" value="Tetratricopeptide repeat domain"/>
    <property type="match status" value="2"/>
</dbReference>
<protein>
    <recommendedName>
        <fullName evidence="5">MalT-like TPR region domain-containing protein</fullName>
    </recommendedName>
</protein>
<evidence type="ECO:0000256" key="1">
    <source>
        <dbReference type="SAM" id="Coils"/>
    </source>
</evidence>
<evidence type="ECO:0000313" key="3">
    <source>
        <dbReference type="EMBL" id="ETK07132.1"/>
    </source>
</evidence>
<dbReference type="Pfam" id="PF13181">
    <property type="entry name" value="TPR_8"/>
    <property type="match status" value="1"/>
</dbReference>
<feature type="transmembrane region" description="Helical" evidence="2">
    <location>
        <begin position="359"/>
        <end position="380"/>
    </location>
</feature>
<keyword evidence="2" id="KW-0472">Membrane</keyword>
<dbReference type="SUPFAM" id="SSF48452">
    <property type="entry name" value="TPR-like"/>
    <property type="match status" value="1"/>
</dbReference>
<evidence type="ECO:0000313" key="4">
    <source>
        <dbReference type="Proteomes" id="UP000034982"/>
    </source>
</evidence>
<evidence type="ECO:0000256" key="2">
    <source>
        <dbReference type="SAM" id="Phobius"/>
    </source>
</evidence>
<dbReference type="PATRIC" id="fig|1411022.3.peg.973"/>
<sequence>MRRIYIGWIGAFIGMLFFHSCDSHRANREMKQIETMMKEHPDSARAMLENMGAHHLMNEKSYAHWCMLLGRVRDEQQKAKRANNPLSTRQWLKAQAYYDRKGTPQERAEIRLYTGRSQKDDGDYDAAVNTYKDGLLFVAKTDDYSLAGYLSSYLADLYLEKGLYDRAFEKYNEAAGFHARSGNIRSQALALRDAVYCYLEEGRTTEALSVLQKADSIAGLAGDSIVIRAISADFGVVYREMGRLDEAETSLSTHLDDNDPWPTYFALADVCIRKKEYTKAREYVEKAISENTKGEVFRLHFLIEKADGNYRKAIDYLEQYIDYLDSTYAEQNRSHVYEVEQRYDKSQLENENIRLQVAILYRTLAIIILSVCAAIGILLFRRVQKLRLDRQQEALQQKENEIRFLTIELNKMKSALNERQDSEVNAYKVQREKIISLEKALAEKKELILQSSTVGKKVVRVIRQGAAAKVSLSARDWTALEGDIKSLYPQAYAFFTGKIKTQKSSAPWKLCLLSFFNSDTKVEAFLLGLTDDIAARQCRYRLRKNLGVDGSQSLAIFLRSLG</sequence>